<reference evidence="6 7" key="1">
    <citation type="submission" date="2023-11" db="EMBL/GenBank/DDBJ databases">
        <title>Draft genome of Azohydromonas lata strain H1 (DSM1123), a polyhydroxyalkanoate producer.</title>
        <authorList>
            <person name="Traversa D."/>
            <person name="D'Addabbo P."/>
            <person name="Pazzani C."/>
            <person name="Manzari C."/>
            <person name="Chiara M."/>
            <person name="Scrascia M."/>
        </authorList>
    </citation>
    <scope>NUCLEOTIDE SEQUENCE [LARGE SCALE GENOMIC DNA]</scope>
    <source>
        <strain evidence="6 7">H1</strain>
    </source>
</reference>
<dbReference type="Pfam" id="PF25954">
    <property type="entry name" value="Beta-barrel_RND_2"/>
    <property type="match status" value="1"/>
</dbReference>
<feature type="domain" description="CzcB-like barrel-sandwich hybrid" evidence="5">
    <location>
        <begin position="70"/>
        <end position="207"/>
    </location>
</feature>
<keyword evidence="7" id="KW-1185">Reference proteome</keyword>
<dbReference type="PANTHER" id="PTHR30097">
    <property type="entry name" value="CATION EFFLUX SYSTEM PROTEIN CUSB"/>
    <property type="match status" value="1"/>
</dbReference>
<name>A0ABU5ID67_9BURK</name>
<evidence type="ECO:0000256" key="2">
    <source>
        <dbReference type="ARBA" id="ARBA00022448"/>
    </source>
</evidence>
<evidence type="ECO:0000259" key="5">
    <source>
        <dbReference type="Pfam" id="PF25973"/>
    </source>
</evidence>
<proteinExistence type="inferred from homology"/>
<gene>
    <name evidence="6" type="ORF">SM757_10825</name>
</gene>
<dbReference type="SUPFAM" id="SSF111369">
    <property type="entry name" value="HlyD-like secretion proteins"/>
    <property type="match status" value="1"/>
</dbReference>
<protein>
    <submittedName>
        <fullName evidence="6">Efflux RND transporter periplasmic adaptor subunit</fullName>
    </submittedName>
</protein>
<dbReference type="InterPro" id="IPR058792">
    <property type="entry name" value="Beta-barrel_RND_2"/>
</dbReference>
<feature type="chain" id="PRO_5045254158" evidence="3">
    <location>
        <begin position="25"/>
        <end position="357"/>
    </location>
</feature>
<dbReference type="NCBIfam" id="TIGR01730">
    <property type="entry name" value="RND_mfp"/>
    <property type="match status" value="1"/>
</dbReference>
<dbReference type="InterPro" id="IPR006143">
    <property type="entry name" value="RND_pump_MFP"/>
</dbReference>
<keyword evidence="2" id="KW-0813">Transport</keyword>
<dbReference type="PANTHER" id="PTHR30097:SF4">
    <property type="entry name" value="SLR6042 PROTEIN"/>
    <property type="match status" value="1"/>
</dbReference>
<evidence type="ECO:0000313" key="6">
    <source>
        <dbReference type="EMBL" id="MDZ5457062.1"/>
    </source>
</evidence>
<dbReference type="EMBL" id="JAXOJX010000014">
    <property type="protein sequence ID" value="MDZ5457062.1"/>
    <property type="molecule type" value="Genomic_DNA"/>
</dbReference>
<evidence type="ECO:0000256" key="3">
    <source>
        <dbReference type="SAM" id="SignalP"/>
    </source>
</evidence>
<comment type="caution">
    <text evidence="6">The sequence shown here is derived from an EMBL/GenBank/DDBJ whole genome shotgun (WGS) entry which is preliminary data.</text>
</comment>
<dbReference type="Gene3D" id="2.40.420.20">
    <property type="match status" value="1"/>
</dbReference>
<organism evidence="6 7">
    <name type="scientific">Azohydromonas lata</name>
    <dbReference type="NCBI Taxonomy" id="45677"/>
    <lineage>
        <taxon>Bacteria</taxon>
        <taxon>Pseudomonadati</taxon>
        <taxon>Pseudomonadota</taxon>
        <taxon>Betaproteobacteria</taxon>
        <taxon>Burkholderiales</taxon>
        <taxon>Sphaerotilaceae</taxon>
        <taxon>Azohydromonas</taxon>
    </lineage>
</organism>
<dbReference type="Proteomes" id="UP001293718">
    <property type="component" value="Unassembled WGS sequence"/>
</dbReference>
<evidence type="ECO:0000259" key="4">
    <source>
        <dbReference type="Pfam" id="PF25954"/>
    </source>
</evidence>
<keyword evidence="3" id="KW-0732">Signal</keyword>
<comment type="similarity">
    <text evidence="1">Belongs to the membrane fusion protein (MFP) (TC 8.A.1) family.</text>
</comment>
<evidence type="ECO:0000313" key="7">
    <source>
        <dbReference type="Proteomes" id="UP001293718"/>
    </source>
</evidence>
<evidence type="ECO:0000256" key="1">
    <source>
        <dbReference type="ARBA" id="ARBA00009477"/>
    </source>
</evidence>
<dbReference type="InterPro" id="IPR051909">
    <property type="entry name" value="MFP_Cation_Efflux"/>
</dbReference>
<sequence length="357" mass="36313">MTTTTFLRRWPALAAALWLSATLAAEPAPIEITPAQVQSLGIATQVAQPGAGGALATHPGRVVVPPAQQRVVAAPLAALVTAVHVAAGDTVRAGQVLAVLRSTEAQALQREALQADSQARLAQQSLQRDEQLHAEGLIAASRLEASRATHRQAQMLSQERRQAVQMAGGAGSGGEIVLRSPIAGTVLELSATPGQRVEGAVPLLRVATLSPLWLEVQVPAAQADALRVGDTLRVAGREATGRVLRLGAAADPATQAVTVRAELAPNARLRAGEVVEVQLAREGGAASQSGAVQLPAAALVRQGGGVAVFVQRAPGRYALQPVTPLSATGGQALVAGLAPGTAVVVQGTAALLALSRP</sequence>
<feature type="domain" description="CusB-like beta-barrel" evidence="4">
    <location>
        <begin position="211"/>
        <end position="282"/>
    </location>
</feature>
<dbReference type="Gene3D" id="2.40.50.100">
    <property type="match status" value="1"/>
</dbReference>
<dbReference type="Gene3D" id="2.40.30.170">
    <property type="match status" value="1"/>
</dbReference>
<dbReference type="InterPro" id="IPR058647">
    <property type="entry name" value="BSH_CzcB-like"/>
</dbReference>
<dbReference type="Pfam" id="PF25973">
    <property type="entry name" value="BSH_CzcB"/>
    <property type="match status" value="1"/>
</dbReference>
<dbReference type="RefSeq" id="WP_322465478.1">
    <property type="nucleotide sequence ID" value="NZ_JAXOJX010000014.1"/>
</dbReference>
<feature type="signal peptide" evidence="3">
    <location>
        <begin position="1"/>
        <end position="24"/>
    </location>
</feature>
<accession>A0ABU5ID67</accession>